<dbReference type="OrthoDB" id="1426138at2759"/>
<reference evidence="3" key="1">
    <citation type="journal article" date="2017" name="Front. Plant Sci.">
        <title>Climate Clever Clovers: New Paradigm to Reduce the Environmental Footprint of Ruminants by Breeding Low Methanogenic Forages Utilizing Haplotype Variation.</title>
        <authorList>
            <person name="Kaur P."/>
            <person name="Appels R."/>
            <person name="Bayer P.E."/>
            <person name="Keeble-Gagnere G."/>
            <person name="Wang J."/>
            <person name="Hirakawa H."/>
            <person name="Shirasawa K."/>
            <person name="Vercoe P."/>
            <person name="Stefanova K."/>
            <person name="Durmic Z."/>
            <person name="Nichols P."/>
            <person name="Revell C."/>
            <person name="Isobe S.N."/>
            <person name="Edwards D."/>
            <person name="Erskine W."/>
        </authorList>
    </citation>
    <scope>NUCLEOTIDE SEQUENCE [LARGE SCALE GENOMIC DNA]</scope>
    <source>
        <strain evidence="3">cv. Daliak</strain>
    </source>
</reference>
<keyword evidence="3" id="KW-1185">Reference proteome</keyword>
<dbReference type="PANTHER" id="PTHR46245:SF10">
    <property type="entry name" value="B3 DOMAIN-CONTAINING TRANSCRIPTION FACTOR VAL3"/>
    <property type="match status" value="1"/>
</dbReference>
<dbReference type="EMBL" id="DF973530">
    <property type="protein sequence ID" value="GAU33523.1"/>
    <property type="molecule type" value="Genomic_DNA"/>
</dbReference>
<accession>A0A2Z6MUP7</accession>
<feature type="domain" description="VAL1-3 N-terminal zinc finger" evidence="1">
    <location>
        <begin position="59"/>
        <end position="106"/>
    </location>
</feature>
<protein>
    <recommendedName>
        <fullName evidence="1">VAL1-3 N-terminal zinc finger domain-containing protein</fullName>
    </recommendedName>
</protein>
<dbReference type="Pfam" id="PF25813">
    <property type="entry name" value="zf_VAL1_N"/>
    <property type="match status" value="1"/>
</dbReference>
<evidence type="ECO:0000313" key="2">
    <source>
        <dbReference type="EMBL" id="GAU33523.1"/>
    </source>
</evidence>
<evidence type="ECO:0000313" key="3">
    <source>
        <dbReference type="Proteomes" id="UP000242715"/>
    </source>
</evidence>
<dbReference type="AlphaFoldDB" id="A0A2Z6MUP7"/>
<sequence>MASTTPSSSSSSSKLCFNSDCKDFKSDRPKKGWRLRTGDLAQLCDRCGSAFEEGRFCDIFHANASGWRNCETCRKRIHCGCIVSSNTFVLLDPGGIECFTCARKNIILVGFSIVVRKCVPLPPLSGLEPSCNV</sequence>
<evidence type="ECO:0000259" key="1">
    <source>
        <dbReference type="Pfam" id="PF25813"/>
    </source>
</evidence>
<organism evidence="2 3">
    <name type="scientific">Trifolium subterraneum</name>
    <name type="common">Subterranean clover</name>
    <dbReference type="NCBI Taxonomy" id="3900"/>
    <lineage>
        <taxon>Eukaryota</taxon>
        <taxon>Viridiplantae</taxon>
        <taxon>Streptophyta</taxon>
        <taxon>Embryophyta</taxon>
        <taxon>Tracheophyta</taxon>
        <taxon>Spermatophyta</taxon>
        <taxon>Magnoliopsida</taxon>
        <taxon>eudicotyledons</taxon>
        <taxon>Gunneridae</taxon>
        <taxon>Pentapetalae</taxon>
        <taxon>rosids</taxon>
        <taxon>fabids</taxon>
        <taxon>Fabales</taxon>
        <taxon>Fabaceae</taxon>
        <taxon>Papilionoideae</taxon>
        <taxon>50 kb inversion clade</taxon>
        <taxon>NPAAA clade</taxon>
        <taxon>Hologalegina</taxon>
        <taxon>IRL clade</taxon>
        <taxon>Trifolieae</taxon>
        <taxon>Trifolium</taxon>
    </lineage>
</organism>
<dbReference type="PANTHER" id="PTHR46245">
    <property type="entry name" value="B3 DOMAIN-CONTAINING PROTEIN OS07G0563300"/>
    <property type="match status" value="1"/>
</dbReference>
<dbReference type="InterPro" id="IPR057743">
    <property type="entry name" value="Zfn_VAL1-3_N"/>
</dbReference>
<name>A0A2Z6MUP7_TRISU</name>
<gene>
    <name evidence="2" type="ORF">TSUD_386680</name>
</gene>
<proteinExistence type="predicted"/>
<dbReference type="Proteomes" id="UP000242715">
    <property type="component" value="Unassembled WGS sequence"/>
</dbReference>